<evidence type="ECO:0000256" key="1">
    <source>
        <dbReference type="ARBA" id="ARBA00006817"/>
    </source>
</evidence>
<evidence type="ECO:0000313" key="5">
    <source>
        <dbReference type="Proteomes" id="UP001500301"/>
    </source>
</evidence>
<feature type="region of interest" description="Disordered" evidence="2">
    <location>
        <begin position="1"/>
        <end position="28"/>
    </location>
</feature>
<proteinExistence type="inferred from homology"/>
<dbReference type="Pfam" id="PF08327">
    <property type="entry name" value="AHSA1"/>
    <property type="match status" value="1"/>
</dbReference>
<accession>A0ABP6URM3</accession>
<dbReference type="InterPro" id="IPR013538">
    <property type="entry name" value="ASHA1/2-like_C"/>
</dbReference>
<keyword evidence="5" id="KW-1185">Reference proteome</keyword>
<evidence type="ECO:0000313" key="4">
    <source>
        <dbReference type="EMBL" id="GAA3517580.1"/>
    </source>
</evidence>
<comment type="caution">
    <text evidence="4">The sequence shown here is derived from an EMBL/GenBank/DDBJ whole genome shotgun (WGS) entry which is preliminary data.</text>
</comment>
<evidence type="ECO:0000256" key="2">
    <source>
        <dbReference type="SAM" id="MobiDB-lite"/>
    </source>
</evidence>
<gene>
    <name evidence="4" type="ORF">GCM10022263_01570</name>
</gene>
<dbReference type="EMBL" id="BAABBB010000002">
    <property type="protein sequence ID" value="GAA3517580.1"/>
    <property type="molecule type" value="Genomic_DNA"/>
</dbReference>
<dbReference type="Proteomes" id="UP001500301">
    <property type="component" value="Unassembled WGS sequence"/>
</dbReference>
<dbReference type="Gene3D" id="3.30.530.20">
    <property type="match status" value="1"/>
</dbReference>
<feature type="compositionally biased region" description="Basic and acidic residues" evidence="2">
    <location>
        <begin position="123"/>
        <end position="133"/>
    </location>
</feature>
<organism evidence="4 5">
    <name type="scientific">Nocardioides daeguensis</name>
    <dbReference type="NCBI Taxonomy" id="908359"/>
    <lineage>
        <taxon>Bacteria</taxon>
        <taxon>Bacillati</taxon>
        <taxon>Actinomycetota</taxon>
        <taxon>Actinomycetes</taxon>
        <taxon>Propionibacteriales</taxon>
        <taxon>Nocardioidaceae</taxon>
        <taxon>Nocardioides</taxon>
    </lineage>
</organism>
<feature type="domain" description="Activator of Hsp90 ATPase homologue 1/2-like C-terminal" evidence="3">
    <location>
        <begin position="39"/>
        <end position="164"/>
    </location>
</feature>
<name>A0ABP6URM3_9ACTN</name>
<dbReference type="InterPro" id="IPR023393">
    <property type="entry name" value="START-like_dom_sf"/>
</dbReference>
<evidence type="ECO:0000259" key="3">
    <source>
        <dbReference type="Pfam" id="PF08327"/>
    </source>
</evidence>
<protein>
    <recommendedName>
        <fullName evidence="3">Activator of Hsp90 ATPase homologue 1/2-like C-terminal domain-containing protein</fullName>
    </recommendedName>
</protein>
<reference evidence="5" key="1">
    <citation type="journal article" date="2019" name="Int. J. Syst. Evol. Microbiol.">
        <title>The Global Catalogue of Microorganisms (GCM) 10K type strain sequencing project: providing services to taxonomists for standard genome sequencing and annotation.</title>
        <authorList>
            <consortium name="The Broad Institute Genomics Platform"/>
            <consortium name="The Broad Institute Genome Sequencing Center for Infectious Disease"/>
            <person name="Wu L."/>
            <person name="Ma J."/>
        </authorList>
    </citation>
    <scope>NUCLEOTIDE SEQUENCE [LARGE SCALE GENOMIC DNA]</scope>
    <source>
        <strain evidence="5">JCM 17460</strain>
    </source>
</reference>
<dbReference type="SUPFAM" id="SSF55961">
    <property type="entry name" value="Bet v1-like"/>
    <property type="match status" value="1"/>
</dbReference>
<sequence length="166" mass="18945">MLRTPRPPHRTAGAARPDVTGYRRDMTQHSARAEVKISAAPGQVWRALTEPDQIRAYLFGAQVDTSWEPGSPITWRGEYDGRPFEDKGEVLEVEPGRRLVMTHFSPLTGKPDRPENYHRVTWSVRDDGDRTEVSVEQSLTEGEQEGPSRENWTTVLRQLKEHVERG</sequence>
<feature type="region of interest" description="Disordered" evidence="2">
    <location>
        <begin position="123"/>
        <end position="153"/>
    </location>
</feature>
<comment type="similarity">
    <text evidence="1">Belongs to the AHA1 family.</text>
</comment>